<dbReference type="Pfam" id="PF09992">
    <property type="entry name" value="NAGPA"/>
    <property type="match status" value="1"/>
</dbReference>
<dbReference type="RefSeq" id="WP_303308695.1">
    <property type="nucleotide sequence ID" value="NZ_JAODOP010000001.1"/>
</dbReference>
<keyword evidence="2" id="KW-0326">Glycosidase</keyword>
<feature type="domain" description="Phosphodiester glycosidase" evidence="1">
    <location>
        <begin position="325"/>
        <end position="533"/>
    </location>
</feature>
<evidence type="ECO:0000313" key="2">
    <source>
        <dbReference type="EMBL" id="MEF3831689.1"/>
    </source>
</evidence>
<protein>
    <submittedName>
        <fullName evidence="2">Phosphodiester glycosidase family protein</fullName>
    </submittedName>
</protein>
<comment type="caution">
    <text evidence="2">The sequence shown here is derived from an EMBL/GenBank/DDBJ whole genome shotgun (WGS) entry which is preliminary data.</text>
</comment>
<dbReference type="InterPro" id="IPR018711">
    <property type="entry name" value="NAGPA"/>
</dbReference>
<keyword evidence="3" id="KW-1185">Reference proteome</keyword>
<gene>
    <name evidence="2" type="ORF">N1F79_00980</name>
</gene>
<dbReference type="PROSITE" id="PS51257">
    <property type="entry name" value="PROKAR_LIPOPROTEIN"/>
    <property type="match status" value="1"/>
</dbReference>
<dbReference type="Proteomes" id="UP001337305">
    <property type="component" value="Unassembled WGS sequence"/>
</dbReference>
<name>A0ABU7XMI3_9FLAO</name>
<dbReference type="PANTHER" id="PTHR40446:SF2">
    <property type="entry name" value="N-ACETYLGLUCOSAMINE-1-PHOSPHODIESTER ALPHA-N-ACETYLGLUCOSAMINIDASE"/>
    <property type="match status" value="1"/>
</dbReference>
<dbReference type="GO" id="GO:0016798">
    <property type="term" value="F:hydrolase activity, acting on glycosyl bonds"/>
    <property type="evidence" value="ECO:0007669"/>
    <property type="project" value="UniProtKB-KW"/>
</dbReference>
<dbReference type="PANTHER" id="PTHR40446">
    <property type="entry name" value="N-ACETYLGLUCOSAMINE-1-PHOSPHODIESTER ALPHA-N-ACETYLGLUCOSAMINIDASE"/>
    <property type="match status" value="1"/>
</dbReference>
<accession>A0ABU7XMI3</accession>
<reference evidence="2 3" key="1">
    <citation type="submission" date="2022-09" db="EMBL/GenBank/DDBJ databases">
        <title>Genome sequencing of Flavivirga sp. MEBiC05379.</title>
        <authorList>
            <person name="Oh H.-M."/>
            <person name="Kwon K.K."/>
            <person name="Park M.J."/>
            <person name="Yang S.-H."/>
        </authorList>
    </citation>
    <scope>NUCLEOTIDE SEQUENCE [LARGE SCALE GENOMIC DNA]</scope>
    <source>
        <strain evidence="2 3">MEBiC05379</strain>
    </source>
</reference>
<keyword evidence="2" id="KW-0378">Hydrolase</keyword>
<organism evidence="2 3">
    <name type="scientific">Flavivirga spongiicola</name>
    <dbReference type="NCBI Taxonomy" id="421621"/>
    <lineage>
        <taxon>Bacteria</taxon>
        <taxon>Pseudomonadati</taxon>
        <taxon>Bacteroidota</taxon>
        <taxon>Flavobacteriia</taxon>
        <taxon>Flavobacteriales</taxon>
        <taxon>Flavobacteriaceae</taxon>
        <taxon>Flavivirga</taxon>
    </lineage>
</organism>
<evidence type="ECO:0000259" key="1">
    <source>
        <dbReference type="Pfam" id="PF09992"/>
    </source>
</evidence>
<evidence type="ECO:0000313" key="3">
    <source>
        <dbReference type="Proteomes" id="UP001337305"/>
    </source>
</evidence>
<proteinExistence type="predicted"/>
<sequence length="535" mass="58961">MNKPSYKIIIVTFLFISCNNTSFKKLPDLGLGEPNLIQEIEHEQLAEGLNFYKIKRGKASNKDFFTLSSGVVSENNETALVNKLKHLGFSSRIVTAAELGPHGESLGNMVRVGKYHTIEDAKKDEIRLKKDSIHMAVRYTAEDGKPTSGPFRISILEIDLNRFEGNMFSELGKGEVKGKEYTSSIAKRHHAIAAINAGFFAWNDKVGIDGEPAGISIINGELVSEATNGRAALVINNNKRHRVYIAHSLRNEMKLFIKDSVFNINGINREPGKILNCGNQLESTSTIPVHDFVCGNPNEIIVFNKEFGEKSHEGVGFEFIIDEVGTVISKNNIRGGEIPSKGYLVQATGTYAKQLEKLVQNGIMVSVEIKVMSDDGEIELKEGVYAVNGGPTLLHNGTIDMSARYREGFETQFKNFKVSDEFVDKKDKASVSEEDSSNRYGFYNGWVVRRHPRTAIGITQDNKIFVVVVYGRQPKITAGASVTEMAKLMKALGCQEAFNLDGGGSSMMIVNNKKTGKSSDLEGERAVGDALIFTE</sequence>
<dbReference type="EMBL" id="JAODOP010000001">
    <property type="protein sequence ID" value="MEF3831689.1"/>
    <property type="molecule type" value="Genomic_DNA"/>
</dbReference>